<sequence length="328" mass="35693">MGFPSAAAAMKYLDYPELTQIEAQLSGTAVGVTGTLQVRLEAYSCKAAGSDKKIMRSLEQDFQKRCKEAGSASGSLQASPLALQAVDPEAGNAGKPNAGACAPALQPPLVHQGATYSGSFLKPMAASRSSPLCSPPVVGAQTLPNSYQHMDSLMLPPSTKTFTLTELSEKKATRRMIWNLICTIQASMPDYDFTSTDVLDSIKRHPNVRDVCVNIDNALKPAFIGKDSSFSSQMWGTIDKIIAINRCSVFSFDYEEDDVDGGEPENPFIGCGKLWRFNFFFYNKELNRLLFFSALALRDHADQSGSDEDMDEVVDADVQFGMDDSDAM</sequence>
<dbReference type="Pfam" id="PF09174">
    <property type="entry name" value="Maf1"/>
    <property type="match status" value="1"/>
</dbReference>
<dbReference type="GO" id="GO:0016480">
    <property type="term" value="P:negative regulation of transcription by RNA polymerase III"/>
    <property type="evidence" value="ECO:0007669"/>
    <property type="project" value="InterPro"/>
</dbReference>
<accession>A0A5J4Z719</accession>
<dbReference type="InterPro" id="IPR015257">
    <property type="entry name" value="Maf1"/>
</dbReference>
<reference evidence="2" key="1">
    <citation type="journal article" date="2019" name="Nat. Commun.">
        <title>Expansion of phycobilisome linker gene families in mesophilic red algae.</title>
        <authorList>
            <person name="Lee J."/>
            <person name="Kim D."/>
            <person name="Bhattacharya D."/>
            <person name="Yoon H.S."/>
        </authorList>
    </citation>
    <scope>NUCLEOTIDE SEQUENCE [LARGE SCALE GENOMIC DNA]</scope>
    <source>
        <strain evidence="2">CCMP 1328</strain>
    </source>
</reference>
<dbReference type="PANTHER" id="PTHR22504">
    <property type="entry name" value="REPRESSOR OF RNA POLYMERASE III TRANSCRIPTION MAF1"/>
    <property type="match status" value="1"/>
</dbReference>
<dbReference type="InterPro" id="IPR038564">
    <property type="entry name" value="Maf1_sf"/>
</dbReference>
<evidence type="ECO:0000313" key="2">
    <source>
        <dbReference type="Proteomes" id="UP000324585"/>
    </source>
</evidence>
<dbReference type="GO" id="GO:0000994">
    <property type="term" value="F:RNA polymerase III core binding"/>
    <property type="evidence" value="ECO:0007669"/>
    <property type="project" value="TreeGrafter"/>
</dbReference>
<comment type="caution">
    <text evidence="1">The sequence shown here is derived from an EMBL/GenBank/DDBJ whole genome shotgun (WGS) entry which is preliminary data.</text>
</comment>
<dbReference type="AlphaFoldDB" id="A0A5J4Z719"/>
<dbReference type="OrthoDB" id="277029at2759"/>
<dbReference type="EMBL" id="VRMN01000001">
    <property type="protein sequence ID" value="KAA8499135.1"/>
    <property type="molecule type" value="Genomic_DNA"/>
</dbReference>
<dbReference type="PANTHER" id="PTHR22504:SF0">
    <property type="entry name" value="REPRESSOR OF RNA POLYMERASE III TRANSCRIPTION MAF1 HOMOLOG"/>
    <property type="match status" value="1"/>
</dbReference>
<keyword evidence="2" id="KW-1185">Reference proteome</keyword>
<protein>
    <submittedName>
        <fullName evidence="1">Repressor of RNA polymerase III transcription MAF1-like</fullName>
    </submittedName>
</protein>
<proteinExistence type="predicted"/>
<organism evidence="1 2">
    <name type="scientific">Porphyridium purpureum</name>
    <name type="common">Red alga</name>
    <name type="synonym">Porphyridium cruentum</name>
    <dbReference type="NCBI Taxonomy" id="35688"/>
    <lineage>
        <taxon>Eukaryota</taxon>
        <taxon>Rhodophyta</taxon>
        <taxon>Bangiophyceae</taxon>
        <taxon>Porphyridiales</taxon>
        <taxon>Porphyridiaceae</taxon>
        <taxon>Porphyridium</taxon>
    </lineage>
</organism>
<gene>
    <name evidence="1" type="ORF">FVE85_6720</name>
</gene>
<dbReference type="GO" id="GO:0005634">
    <property type="term" value="C:nucleus"/>
    <property type="evidence" value="ECO:0007669"/>
    <property type="project" value="TreeGrafter"/>
</dbReference>
<evidence type="ECO:0000313" key="1">
    <source>
        <dbReference type="EMBL" id="KAA8499135.1"/>
    </source>
</evidence>
<name>A0A5J4Z719_PORPP</name>
<dbReference type="Gene3D" id="3.40.1000.50">
    <property type="entry name" value="Repressor of RNA polymerase III transcription Maf1"/>
    <property type="match status" value="1"/>
</dbReference>
<dbReference type="Proteomes" id="UP000324585">
    <property type="component" value="Unassembled WGS sequence"/>
</dbReference>